<dbReference type="CDD" id="cd09110">
    <property type="entry name" value="PLDc_CLS_1"/>
    <property type="match status" value="1"/>
</dbReference>
<keyword evidence="8 12" id="KW-0443">Lipid metabolism</keyword>
<feature type="active site" evidence="12">
    <location>
        <position position="219"/>
    </location>
</feature>
<name>A0ABP3V4A9_9CLOT</name>
<evidence type="ECO:0000256" key="8">
    <source>
        <dbReference type="ARBA" id="ARBA00023098"/>
    </source>
</evidence>
<feature type="transmembrane region" description="Helical" evidence="12">
    <location>
        <begin position="6"/>
        <end position="25"/>
    </location>
</feature>
<dbReference type="PROSITE" id="PS50035">
    <property type="entry name" value="PLD"/>
    <property type="match status" value="2"/>
</dbReference>
<dbReference type="Pfam" id="PF13091">
    <property type="entry name" value="PLDc_2"/>
    <property type="match status" value="2"/>
</dbReference>
<keyword evidence="7 12" id="KW-1133">Transmembrane helix</keyword>
<dbReference type="HAMAP" id="MF_01916">
    <property type="entry name" value="Cardiolipin_synth_Cls"/>
    <property type="match status" value="1"/>
</dbReference>
<dbReference type="PANTHER" id="PTHR21248">
    <property type="entry name" value="CARDIOLIPIN SYNTHASE"/>
    <property type="match status" value="1"/>
</dbReference>
<accession>A0ABP3V4A9</accession>
<dbReference type="NCBIfam" id="TIGR04265">
    <property type="entry name" value="bac_cardiolipin"/>
    <property type="match status" value="1"/>
</dbReference>
<evidence type="ECO:0000256" key="13">
    <source>
        <dbReference type="NCBIfam" id="TIGR04265"/>
    </source>
</evidence>
<gene>
    <name evidence="15" type="primary">cls</name>
    <name evidence="15" type="ORF">GCM10008906_33870</name>
</gene>
<keyword evidence="9 12" id="KW-0472">Membrane</keyword>
<dbReference type="InterPro" id="IPR022924">
    <property type="entry name" value="Cardiolipin_synthase"/>
</dbReference>
<comment type="similarity">
    <text evidence="12">Belongs to the phospholipase D family. Cardiolipin synthase subfamily.</text>
</comment>
<evidence type="ECO:0000256" key="10">
    <source>
        <dbReference type="ARBA" id="ARBA00023209"/>
    </source>
</evidence>
<comment type="caution">
    <text evidence="15">The sequence shown here is derived from an EMBL/GenBank/DDBJ whole genome shotgun (WGS) entry which is preliminary data.</text>
</comment>
<dbReference type="SUPFAM" id="SSF56024">
    <property type="entry name" value="Phospholipase D/nuclease"/>
    <property type="match status" value="2"/>
</dbReference>
<dbReference type="InterPro" id="IPR030874">
    <property type="entry name" value="Cardiolipin_synth_Firmi"/>
</dbReference>
<feature type="active site" evidence="12">
    <location>
        <position position="212"/>
    </location>
</feature>
<keyword evidence="16" id="KW-1185">Reference proteome</keyword>
<dbReference type="Pfam" id="PF13396">
    <property type="entry name" value="PLDc_N"/>
    <property type="match status" value="1"/>
</dbReference>
<dbReference type="InterPro" id="IPR025202">
    <property type="entry name" value="PLD-like_dom"/>
</dbReference>
<keyword evidence="2 12" id="KW-1003">Cell membrane</keyword>
<dbReference type="CDD" id="cd09112">
    <property type="entry name" value="PLDc_CLS_2"/>
    <property type="match status" value="1"/>
</dbReference>
<keyword evidence="4 12" id="KW-0808">Transferase</keyword>
<proteinExistence type="inferred from homology"/>
<dbReference type="EC" id="2.7.8.-" evidence="12 13"/>
<dbReference type="PANTHER" id="PTHR21248:SF22">
    <property type="entry name" value="PHOSPHOLIPASE D"/>
    <property type="match status" value="1"/>
</dbReference>
<feature type="domain" description="PLD phosphodiesterase" evidence="14">
    <location>
        <begin position="390"/>
        <end position="417"/>
    </location>
</feature>
<evidence type="ECO:0000256" key="7">
    <source>
        <dbReference type="ARBA" id="ARBA00022989"/>
    </source>
</evidence>
<protein>
    <recommendedName>
        <fullName evidence="12 13">Cardiolipin synthase</fullName>
        <shortName evidence="12">CL synthase</shortName>
        <ecNumber evidence="12 13">2.7.8.-</ecNumber>
    </recommendedName>
</protein>
<comment type="catalytic activity">
    <reaction evidence="12">
        <text>2 a 1,2-diacyl-sn-glycero-3-phospho-(1'-sn-glycerol) = a cardiolipin + glycerol</text>
        <dbReference type="Rhea" id="RHEA:31451"/>
        <dbReference type="ChEBI" id="CHEBI:17754"/>
        <dbReference type="ChEBI" id="CHEBI:62237"/>
        <dbReference type="ChEBI" id="CHEBI:64716"/>
    </reaction>
</comment>
<keyword evidence="11 12" id="KW-1208">Phospholipid metabolism</keyword>
<evidence type="ECO:0000313" key="16">
    <source>
        <dbReference type="Proteomes" id="UP001501510"/>
    </source>
</evidence>
<feature type="active site" evidence="12">
    <location>
        <position position="397"/>
    </location>
</feature>
<evidence type="ECO:0000256" key="6">
    <source>
        <dbReference type="ARBA" id="ARBA00022737"/>
    </source>
</evidence>
<evidence type="ECO:0000256" key="4">
    <source>
        <dbReference type="ARBA" id="ARBA00022679"/>
    </source>
</evidence>
<evidence type="ECO:0000256" key="3">
    <source>
        <dbReference type="ARBA" id="ARBA00022516"/>
    </source>
</evidence>
<feature type="active site" evidence="12">
    <location>
        <position position="395"/>
    </location>
</feature>
<comment type="function">
    <text evidence="12">Catalyzes the reversible phosphatidyl group transfer from one phosphatidylglycerol molecule to another to form cardiolipin (CL) (diphosphatidylglycerol) and glycerol.</text>
</comment>
<feature type="active site" evidence="12">
    <location>
        <position position="402"/>
    </location>
</feature>
<keyword evidence="10 12" id="KW-0594">Phospholipid biosynthesis</keyword>
<evidence type="ECO:0000313" key="15">
    <source>
        <dbReference type="EMBL" id="GAA0746363.1"/>
    </source>
</evidence>
<dbReference type="Proteomes" id="UP001501510">
    <property type="component" value="Unassembled WGS sequence"/>
</dbReference>
<feature type="domain" description="PLD phosphodiesterase" evidence="14">
    <location>
        <begin position="207"/>
        <end position="234"/>
    </location>
</feature>
<keyword evidence="3 12" id="KW-0444">Lipid biosynthesis</keyword>
<feature type="active site" evidence="12">
    <location>
        <position position="214"/>
    </location>
</feature>
<dbReference type="EMBL" id="BAAACG010000019">
    <property type="protein sequence ID" value="GAA0746363.1"/>
    <property type="molecule type" value="Genomic_DNA"/>
</dbReference>
<keyword evidence="6" id="KW-0677">Repeat</keyword>
<dbReference type="Gene3D" id="3.30.870.10">
    <property type="entry name" value="Endonuclease Chain A"/>
    <property type="match status" value="2"/>
</dbReference>
<evidence type="ECO:0000256" key="9">
    <source>
        <dbReference type="ARBA" id="ARBA00023136"/>
    </source>
</evidence>
<evidence type="ECO:0000256" key="12">
    <source>
        <dbReference type="HAMAP-Rule" id="MF_01916"/>
    </source>
</evidence>
<evidence type="ECO:0000256" key="11">
    <source>
        <dbReference type="ARBA" id="ARBA00023264"/>
    </source>
</evidence>
<reference evidence="16" key="1">
    <citation type="journal article" date="2019" name="Int. J. Syst. Evol. Microbiol.">
        <title>The Global Catalogue of Microorganisms (GCM) 10K type strain sequencing project: providing services to taxonomists for standard genome sequencing and annotation.</title>
        <authorList>
            <consortium name="The Broad Institute Genomics Platform"/>
            <consortium name="The Broad Institute Genome Sequencing Center for Infectious Disease"/>
            <person name="Wu L."/>
            <person name="Ma J."/>
        </authorList>
    </citation>
    <scope>NUCLEOTIDE SEQUENCE [LARGE SCALE GENOMIC DNA]</scope>
    <source>
        <strain evidence="16">JCM 1407</strain>
    </source>
</reference>
<evidence type="ECO:0000256" key="1">
    <source>
        <dbReference type="ARBA" id="ARBA00004651"/>
    </source>
</evidence>
<comment type="subcellular location">
    <subcellularLocation>
        <location evidence="1 12">Cell membrane</location>
        <topology evidence="1 12">Multi-pass membrane protein</topology>
    </subcellularLocation>
</comment>
<feature type="transmembrane region" description="Helical" evidence="12">
    <location>
        <begin position="34"/>
        <end position="54"/>
    </location>
</feature>
<dbReference type="InterPro" id="IPR001736">
    <property type="entry name" value="PLipase_D/transphosphatidylase"/>
</dbReference>
<organism evidence="15 16">
    <name type="scientific">Clostridium oceanicum</name>
    <dbReference type="NCBI Taxonomy" id="1543"/>
    <lineage>
        <taxon>Bacteria</taxon>
        <taxon>Bacillati</taxon>
        <taxon>Bacillota</taxon>
        <taxon>Clostridia</taxon>
        <taxon>Eubacteriales</taxon>
        <taxon>Clostridiaceae</taxon>
        <taxon>Clostridium</taxon>
    </lineage>
</organism>
<evidence type="ECO:0000256" key="2">
    <source>
        <dbReference type="ARBA" id="ARBA00022475"/>
    </source>
</evidence>
<dbReference type="InterPro" id="IPR027379">
    <property type="entry name" value="CLS_N"/>
</dbReference>
<dbReference type="SMART" id="SM00155">
    <property type="entry name" value="PLDc"/>
    <property type="match status" value="2"/>
</dbReference>
<evidence type="ECO:0000256" key="5">
    <source>
        <dbReference type="ARBA" id="ARBA00022692"/>
    </source>
</evidence>
<evidence type="ECO:0000259" key="14">
    <source>
        <dbReference type="PROSITE" id="PS50035"/>
    </source>
</evidence>
<sequence length="477" mass="55373">MVSIKSTLSIFFVINIIISIIVIGVERKKPEKTIAWLLTFIVVPPLGIFLYIFLGRNWKKHKLHENTNIDIEKLIHEAVPKIKHSRYYSLIELLSKNNESPLFNDNYIEIFKDGNEKFKRLKEELLKAKNHIHLEYYIVKSDVIGNEIKDILIKKANEGVQVRFIIDRVGSIKIKKSYIKELKENGIDVVQYSYFLAPLLRHINTQINYRNHRKIVIIDGKVGFLGGVNIGDEYLGKSKLGYWRDTHIMVEGDFVMGLQAVFMDDFATIKEANHEYFYYGEDFQSYFPEIPESEGKIMQLVKSGPNSDFPAIMQAMFKMINLAKDHIYITTPYFVPNGSIMNALKVAALSGIDVRILFPGKYDHILVYYASKTYLEELVSYGVKIYFYDEKAFVHAKTITVDGEISSVGTANMDIRSYELNYEINAVIYDIETTEELENIFFEDLRRSYRVYEKDFSNRSFAKRVFEGIARIFSSIL</sequence>
<keyword evidence="5 12" id="KW-0812">Transmembrane</keyword>